<reference evidence="4 5" key="1">
    <citation type="journal article" date="2010" name="Nat. Biotechnol.">
        <title>Genome sequence of the model mushroom Schizophyllum commune.</title>
        <authorList>
            <person name="Ohm R.A."/>
            <person name="de Jong J.F."/>
            <person name="Lugones L.G."/>
            <person name="Aerts A."/>
            <person name="Kothe E."/>
            <person name="Stajich J.E."/>
            <person name="de Vries R.P."/>
            <person name="Record E."/>
            <person name="Levasseur A."/>
            <person name="Baker S.E."/>
            <person name="Bartholomew K.A."/>
            <person name="Coutinho P.M."/>
            <person name="Erdmann S."/>
            <person name="Fowler T.J."/>
            <person name="Gathman A.C."/>
            <person name="Lombard V."/>
            <person name="Henrissat B."/>
            <person name="Knabe N."/>
            <person name="Kuees U."/>
            <person name="Lilly W.W."/>
            <person name="Lindquist E."/>
            <person name="Lucas S."/>
            <person name="Magnuson J.K."/>
            <person name="Piumi F."/>
            <person name="Raudaskoski M."/>
            <person name="Salamov A."/>
            <person name="Schmutz J."/>
            <person name="Schwarze F.W.M.R."/>
            <person name="vanKuyk P.A."/>
            <person name="Horton J.S."/>
            <person name="Grigoriev I.V."/>
            <person name="Woesten H.A.B."/>
        </authorList>
    </citation>
    <scope>NUCLEOTIDE SEQUENCE [LARGE SCALE GENOMIC DNA]</scope>
    <source>
        <strain evidence="5">H4-8 / FGSC 9210</strain>
    </source>
</reference>
<dbReference type="InParanoid" id="D8PQC6"/>
<evidence type="ECO:0000256" key="1">
    <source>
        <dbReference type="ARBA" id="ARBA00005725"/>
    </source>
</evidence>
<dbReference type="PANTHER" id="PTHR47706">
    <property type="entry name" value="NMRA-LIKE FAMILY PROTEIN"/>
    <property type="match status" value="1"/>
</dbReference>
<dbReference type="PANTHER" id="PTHR47706:SF4">
    <property type="entry name" value="NMRA-LIKE DOMAIN-CONTAINING PROTEIN"/>
    <property type="match status" value="1"/>
</dbReference>
<dbReference type="EMBL" id="GL377302">
    <property type="protein sequence ID" value="EFJ02414.1"/>
    <property type="molecule type" value="Genomic_DNA"/>
</dbReference>
<dbReference type="GO" id="GO:0016491">
    <property type="term" value="F:oxidoreductase activity"/>
    <property type="evidence" value="ECO:0007669"/>
    <property type="project" value="UniProtKB-KW"/>
</dbReference>
<organism evidence="5">
    <name type="scientific">Schizophyllum commune (strain H4-8 / FGSC 9210)</name>
    <name type="common">Split gill fungus</name>
    <dbReference type="NCBI Taxonomy" id="578458"/>
    <lineage>
        <taxon>Eukaryota</taxon>
        <taxon>Fungi</taxon>
        <taxon>Dikarya</taxon>
        <taxon>Basidiomycota</taxon>
        <taxon>Agaricomycotina</taxon>
        <taxon>Agaricomycetes</taxon>
        <taxon>Agaricomycetidae</taxon>
        <taxon>Agaricales</taxon>
        <taxon>Schizophyllaceae</taxon>
        <taxon>Schizophyllum</taxon>
    </lineage>
</organism>
<dbReference type="AlphaFoldDB" id="D8PQC6"/>
<keyword evidence="3" id="KW-0560">Oxidoreductase</keyword>
<dbReference type="Proteomes" id="UP000007431">
    <property type="component" value="Unassembled WGS sequence"/>
</dbReference>
<evidence type="ECO:0000256" key="3">
    <source>
        <dbReference type="ARBA" id="ARBA00023002"/>
    </source>
</evidence>
<dbReference type="InterPro" id="IPR051609">
    <property type="entry name" value="NmrA/Isoflavone_reductase-like"/>
</dbReference>
<accession>D8PQC6</accession>
<name>D8PQC6_SCHCM</name>
<keyword evidence="2" id="KW-0521">NADP</keyword>
<protein>
    <submittedName>
        <fullName evidence="4">Uncharacterized protein</fullName>
    </submittedName>
</protein>
<dbReference type="eggNOG" id="ENOG502SJZF">
    <property type="taxonomic scope" value="Eukaryota"/>
</dbReference>
<evidence type="ECO:0000313" key="4">
    <source>
        <dbReference type="EMBL" id="EFJ02414.1"/>
    </source>
</evidence>
<dbReference type="OMA" id="KVAIAGY"/>
<dbReference type="VEuPathDB" id="FungiDB:SCHCODRAFT_02611391"/>
<comment type="similarity">
    <text evidence="1">Belongs to the NmrA-type oxidoreductase family. Isoflavone reductase subfamily.</text>
</comment>
<evidence type="ECO:0000313" key="5">
    <source>
        <dbReference type="Proteomes" id="UP000007431"/>
    </source>
</evidence>
<dbReference type="Gene3D" id="3.40.50.720">
    <property type="entry name" value="NAD(P)-binding Rossmann-like Domain"/>
    <property type="match status" value="1"/>
</dbReference>
<gene>
    <name evidence="4" type="ORF">SCHCODRAFT_231475</name>
</gene>
<proteinExistence type="inferred from homology"/>
<dbReference type="SUPFAM" id="SSF51735">
    <property type="entry name" value="NAD(P)-binding Rossmann-fold domains"/>
    <property type="match status" value="1"/>
</dbReference>
<keyword evidence="5" id="KW-1185">Reference proteome</keyword>
<evidence type="ECO:0000256" key="2">
    <source>
        <dbReference type="ARBA" id="ARBA00022857"/>
    </source>
</evidence>
<sequence>MDSKKTVAIAGAGDVAKFLVEELERAKDYNIVVLTRGHRPWFAERAGITVRLTDYSADSVRTILDDVGAVVLFSFIHDNSPFYNTTHEAFLAACRTSRTCKRFVPSECGGDLDAHPDKPRFYIPTHGAFREVLKAQSEVEWTLLNNGWFMDYVLPPEMSYMKSIVPVWPLDLKTGRVLVPGTGEEPIGLTAARDVARAAVKLVDASAWDPITYVCGENTTWNKLIRDVEEFYSLPGAAERKFDVSYLSIDEIKTALEVHKNDEDPSALWKAYMDEWNYTGASALPWDKVESQRRRFFRDIKFRTVRELLEDAHADGFA</sequence>
<dbReference type="HOGENOM" id="CLU_044876_5_0_1"/>
<dbReference type="InterPro" id="IPR036291">
    <property type="entry name" value="NAD(P)-bd_dom_sf"/>
</dbReference>